<feature type="compositionally biased region" description="Polar residues" evidence="1">
    <location>
        <begin position="480"/>
        <end position="491"/>
    </location>
</feature>
<dbReference type="InterPro" id="IPR013078">
    <property type="entry name" value="His_Pase_superF_clade-1"/>
</dbReference>
<feature type="compositionally biased region" description="Low complexity" evidence="1">
    <location>
        <begin position="441"/>
        <end position="452"/>
    </location>
</feature>
<reference evidence="2 3" key="1">
    <citation type="submission" date="2017-12" db="EMBL/GenBank/DDBJ databases">
        <authorList>
            <consortium name="DOE Joint Genome Institute"/>
            <person name="Haridas S."/>
            <person name="Kjaerbolling I."/>
            <person name="Vesth T.C."/>
            <person name="Frisvad J.C."/>
            <person name="Nybo J.L."/>
            <person name="Theobald S."/>
            <person name="Kuo A."/>
            <person name="Bowyer P."/>
            <person name="Matsuda Y."/>
            <person name="Mondo S."/>
            <person name="Lyhne E.K."/>
            <person name="Kogle M.E."/>
            <person name="Clum A."/>
            <person name="Lipzen A."/>
            <person name="Salamov A."/>
            <person name="Ngan C.Y."/>
            <person name="Daum C."/>
            <person name="Chiniquy J."/>
            <person name="Barry K."/>
            <person name="LaButti K."/>
            <person name="Simmons B.A."/>
            <person name="Magnuson J.K."/>
            <person name="Mortensen U.H."/>
            <person name="Larsen T.O."/>
            <person name="Grigoriev I.V."/>
            <person name="Baker S.E."/>
            <person name="Andersen M.R."/>
            <person name="Nordberg H.P."/>
            <person name="Cantor M.N."/>
            <person name="Hua S.X."/>
        </authorList>
    </citation>
    <scope>NUCLEOTIDE SEQUENCE [LARGE SCALE GENOMIC DNA]</scope>
    <source>
        <strain evidence="2 3">CBS 102.13</strain>
    </source>
</reference>
<feature type="region of interest" description="Disordered" evidence="1">
    <location>
        <begin position="202"/>
        <end position="247"/>
    </location>
</feature>
<keyword evidence="3" id="KW-1185">Reference proteome</keyword>
<dbReference type="OrthoDB" id="3898179at2759"/>
<dbReference type="GeneID" id="36523968"/>
<evidence type="ECO:0008006" key="4">
    <source>
        <dbReference type="Google" id="ProtNLM"/>
    </source>
</evidence>
<dbReference type="InterPro" id="IPR051710">
    <property type="entry name" value="Phosphatase_SH3-domain"/>
</dbReference>
<feature type="region of interest" description="Disordered" evidence="1">
    <location>
        <begin position="549"/>
        <end position="571"/>
    </location>
</feature>
<dbReference type="STRING" id="41067.A0A2I2F415"/>
<dbReference type="SMART" id="SM00855">
    <property type="entry name" value="PGAM"/>
    <property type="match status" value="1"/>
</dbReference>
<proteinExistence type="predicted"/>
<dbReference type="AlphaFoldDB" id="A0A2I2F415"/>
<dbReference type="RefSeq" id="XP_024669391.1">
    <property type="nucleotide sequence ID" value="XM_024816808.1"/>
</dbReference>
<dbReference type="EMBL" id="KZ559163">
    <property type="protein sequence ID" value="PLB35379.1"/>
    <property type="molecule type" value="Genomic_DNA"/>
</dbReference>
<evidence type="ECO:0000313" key="3">
    <source>
        <dbReference type="Proteomes" id="UP000234585"/>
    </source>
</evidence>
<sequence length="590" mass="63354">MGKSPAAIIVARHGARLDAADKDWHLTSPTPYDPPLSYGGWMQSRALGARIVNLVHSMESAPQPPRARPLNRKFRIVIHSSPYLRCLQTAIALSSGICQNSPAGDSPQRPSPAPQSGPVNGCLSPTRTDSGSRCVLRVDACLGEWLCPDYFDHIVPPPSSERMVTAAKAELLRREHQFVPDADINARPTTGHFPGGWVARVSPTTSAPPADSRFAQGEPATTLAPSQPPRQRAESVGTSLSSEESPRHRRWLTINTDLAPIPDSAYVPPTPSYAISPSGPIPPGYVTHARDACVQVDYPWDSMRNPQNWGDGGEFGEDWSAMHSRFRGSLEHLNAWYRDHERSTPRGPRRRRTQLSGDAENGTVEEEVETVVVLVTHGAGCNALVGALSGQPALVDIGTASLTMAVREDRDRASGVGDARSPWGLDDYNLELVASTDHLRSAPPSASVLSSPTNVVAPSGRFRSASRTSPPPKPFVVGPTATSGLGSTSRPWSLDRPSTAPRGGSSGLWGSMAATAREEDDLFPNFGGAFSGSSLTLGGPRVIAPVAEEESVKPKQLPQRTLSQRGLWGGTPLNKDIAVKRRWTVTERRA</sequence>
<dbReference type="InterPro" id="IPR029033">
    <property type="entry name" value="His_PPase_superfam"/>
</dbReference>
<feature type="region of interest" description="Disordered" evidence="1">
    <location>
        <begin position="440"/>
        <end position="510"/>
    </location>
</feature>
<dbReference type="Gene3D" id="3.40.50.1240">
    <property type="entry name" value="Phosphoglycerate mutase-like"/>
    <property type="match status" value="2"/>
</dbReference>
<feature type="region of interest" description="Disordered" evidence="1">
    <location>
        <begin position="99"/>
        <end position="130"/>
    </location>
</feature>
<evidence type="ECO:0000313" key="2">
    <source>
        <dbReference type="EMBL" id="PLB35379.1"/>
    </source>
</evidence>
<evidence type="ECO:0000256" key="1">
    <source>
        <dbReference type="SAM" id="MobiDB-lite"/>
    </source>
</evidence>
<dbReference type="SUPFAM" id="SSF53254">
    <property type="entry name" value="Phosphoglycerate mutase-like"/>
    <property type="match status" value="1"/>
</dbReference>
<dbReference type="Proteomes" id="UP000234585">
    <property type="component" value="Unassembled WGS sequence"/>
</dbReference>
<feature type="region of interest" description="Disordered" evidence="1">
    <location>
        <begin position="341"/>
        <end position="363"/>
    </location>
</feature>
<organism evidence="2 3">
    <name type="scientific">Aspergillus candidus</name>
    <dbReference type="NCBI Taxonomy" id="41067"/>
    <lineage>
        <taxon>Eukaryota</taxon>
        <taxon>Fungi</taxon>
        <taxon>Dikarya</taxon>
        <taxon>Ascomycota</taxon>
        <taxon>Pezizomycotina</taxon>
        <taxon>Eurotiomycetes</taxon>
        <taxon>Eurotiomycetidae</taxon>
        <taxon>Eurotiales</taxon>
        <taxon>Aspergillaceae</taxon>
        <taxon>Aspergillus</taxon>
        <taxon>Aspergillus subgen. Circumdati</taxon>
    </lineage>
</organism>
<gene>
    <name evidence="2" type="ORF">BDW47DRAFT_128177</name>
</gene>
<accession>A0A2I2F415</accession>
<name>A0A2I2F415_ASPCN</name>
<dbReference type="PANTHER" id="PTHR16469">
    <property type="entry name" value="UBIQUITIN-ASSOCIATED AND SH3 DOMAIN-CONTAINING BA-RELATED"/>
    <property type="match status" value="1"/>
</dbReference>
<dbReference type="PANTHER" id="PTHR16469:SF27">
    <property type="entry name" value="UBIQUITIN-ASSOCIATED AND SH3 DOMAIN-CONTAINING BA-RELATED"/>
    <property type="match status" value="1"/>
</dbReference>
<dbReference type="CDD" id="cd07040">
    <property type="entry name" value="HP"/>
    <property type="match status" value="1"/>
</dbReference>
<protein>
    <recommendedName>
        <fullName evidence="4">Phosphoglycerate mutase family protein</fullName>
    </recommendedName>
</protein>